<dbReference type="SUPFAM" id="SSF50129">
    <property type="entry name" value="GroES-like"/>
    <property type="match status" value="1"/>
</dbReference>
<dbReference type="Gene3D" id="3.40.50.720">
    <property type="entry name" value="NAD(P)-binding Rossmann-like Domain"/>
    <property type="match status" value="1"/>
</dbReference>
<evidence type="ECO:0000313" key="3">
    <source>
        <dbReference type="Proteomes" id="UP000219072"/>
    </source>
</evidence>
<dbReference type="AlphaFoldDB" id="A0A286DUH3"/>
<dbReference type="PANTHER" id="PTHR43677">
    <property type="entry name" value="SHORT-CHAIN DEHYDROGENASE/REDUCTASE"/>
    <property type="match status" value="1"/>
</dbReference>
<organism evidence="2 3">
    <name type="scientific">Streptomyces zhaozhouensis</name>
    <dbReference type="NCBI Taxonomy" id="1300267"/>
    <lineage>
        <taxon>Bacteria</taxon>
        <taxon>Bacillati</taxon>
        <taxon>Actinomycetota</taxon>
        <taxon>Actinomycetes</taxon>
        <taxon>Kitasatosporales</taxon>
        <taxon>Streptomycetaceae</taxon>
        <taxon>Streptomyces</taxon>
    </lineage>
</organism>
<accession>A0A286DUH3</accession>
<feature type="domain" description="Enoyl reductase (ER)" evidence="1">
    <location>
        <begin position="10"/>
        <end position="310"/>
    </location>
</feature>
<keyword evidence="3" id="KW-1185">Reference proteome</keyword>
<dbReference type="InterPro" id="IPR013154">
    <property type="entry name" value="ADH-like_N"/>
</dbReference>
<evidence type="ECO:0000259" key="1">
    <source>
        <dbReference type="SMART" id="SM00829"/>
    </source>
</evidence>
<dbReference type="InterPro" id="IPR051397">
    <property type="entry name" value="Zn-ADH-like_protein"/>
</dbReference>
<dbReference type="EMBL" id="OCNE01000005">
    <property type="protein sequence ID" value="SOD62311.1"/>
    <property type="molecule type" value="Genomic_DNA"/>
</dbReference>
<dbReference type="InterPro" id="IPR020843">
    <property type="entry name" value="ER"/>
</dbReference>
<dbReference type="GO" id="GO:0016491">
    <property type="term" value="F:oxidoreductase activity"/>
    <property type="evidence" value="ECO:0007669"/>
    <property type="project" value="InterPro"/>
</dbReference>
<evidence type="ECO:0000313" key="2">
    <source>
        <dbReference type="EMBL" id="SOD62311.1"/>
    </source>
</evidence>
<dbReference type="Gene3D" id="3.90.180.10">
    <property type="entry name" value="Medium-chain alcohol dehydrogenases, catalytic domain"/>
    <property type="match status" value="1"/>
</dbReference>
<dbReference type="InterPro" id="IPR036291">
    <property type="entry name" value="NAD(P)-bd_dom_sf"/>
</dbReference>
<name>A0A286DUH3_9ACTN</name>
<dbReference type="SUPFAM" id="SSF51735">
    <property type="entry name" value="NAD(P)-binding Rossmann-fold domains"/>
    <property type="match status" value="1"/>
</dbReference>
<dbReference type="RefSeq" id="WP_097230791.1">
    <property type="nucleotide sequence ID" value="NZ_OCNE01000005.1"/>
</dbReference>
<sequence>MRAVVMERFGGPEVLRVVRVPEPRPGPEELLVDVVRAGVNWTDVHARTNSSWAPVELPHVPGAEVVGRTAEGRRVVGLTLAGGYAERAVVDRRMAWEVPEDIGDDEAMPLPLQGQAAWHLLFTVARIRPGQRVLVPAAAGALGSMAVQLAAEAGARVIALGSTEERRQLALALGAEVAVDSAPEGLAERVRDAAGGPVDVALEMTGGPVLHETIAALAPRGRLVIYGCVGGAPTDLPTRALMDRSVTVSTFWLPHLREAGAALPTSMAALYDAVRRGTLRPMNGGVYPLGEAPAAHRALTARTHLGKLALDPSR</sequence>
<dbReference type="OrthoDB" id="9805883at2"/>
<dbReference type="Proteomes" id="UP000219072">
    <property type="component" value="Unassembled WGS sequence"/>
</dbReference>
<protein>
    <submittedName>
        <fullName evidence="2">NADPH2:quinone reductase</fullName>
    </submittedName>
</protein>
<dbReference type="PANTHER" id="PTHR43677:SF4">
    <property type="entry name" value="QUINONE OXIDOREDUCTASE-LIKE PROTEIN 2"/>
    <property type="match status" value="1"/>
</dbReference>
<dbReference type="InterPro" id="IPR011032">
    <property type="entry name" value="GroES-like_sf"/>
</dbReference>
<proteinExistence type="predicted"/>
<gene>
    <name evidence="2" type="ORF">SAMN06297387_105127</name>
</gene>
<reference evidence="2 3" key="1">
    <citation type="submission" date="2017-09" db="EMBL/GenBank/DDBJ databases">
        <authorList>
            <person name="Ehlers B."/>
            <person name="Leendertz F.H."/>
        </authorList>
    </citation>
    <scope>NUCLEOTIDE SEQUENCE [LARGE SCALE GENOMIC DNA]</scope>
    <source>
        <strain evidence="2 3">CGMCC 4.7095</strain>
    </source>
</reference>
<dbReference type="Pfam" id="PF00107">
    <property type="entry name" value="ADH_zinc_N"/>
    <property type="match status" value="1"/>
</dbReference>
<dbReference type="InterPro" id="IPR013149">
    <property type="entry name" value="ADH-like_C"/>
</dbReference>
<dbReference type="SMART" id="SM00829">
    <property type="entry name" value="PKS_ER"/>
    <property type="match status" value="1"/>
</dbReference>
<dbReference type="Pfam" id="PF08240">
    <property type="entry name" value="ADH_N"/>
    <property type="match status" value="1"/>
</dbReference>